<dbReference type="EMBL" id="GBRH01187168">
    <property type="protein sequence ID" value="JAE10728.1"/>
    <property type="molecule type" value="Transcribed_RNA"/>
</dbReference>
<sequence length="23" mass="2657">MTSTAPYRSELSTFFLSDRFSVN</sequence>
<protein>
    <submittedName>
        <fullName evidence="1">Uncharacterized protein</fullName>
    </submittedName>
</protein>
<accession>A0A0A9FQY9</accession>
<name>A0A0A9FQY9_ARUDO</name>
<evidence type="ECO:0000313" key="1">
    <source>
        <dbReference type="EMBL" id="JAE10728.1"/>
    </source>
</evidence>
<reference evidence="1" key="1">
    <citation type="submission" date="2014-09" db="EMBL/GenBank/DDBJ databases">
        <authorList>
            <person name="Magalhaes I.L.F."/>
            <person name="Oliveira U."/>
            <person name="Santos F.R."/>
            <person name="Vidigal T.H.D.A."/>
            <person name="Brescovit A.D."/>
            <person name="Santos A.J."/>
        </authorList>
    </citation>
    <scope>NUCLEOTIDE SEQUENCE</scope>
    <source>
        <tissue evidence="1">Shoot tissue taken approximately 20 cm above the soil surface</tissue>
    </source>
</reference>
<reference evidence="1" key="2">
    <citation type="journal article" date="2015" name="Data Brief">
        <title>Shoot transcriptome of the giant reed, Arundo donax.</title>
        <authorList>
            <person name="Barrero R.A."/>
            <person name="Guerrero F.D."/>
            <person name="Moolhuijzen P."/>
            <person name="Goolsby J.A."/>
            <person name="Tidwell J."/>
            <person name="Bellgard S.E."/>
            <person name="Bellgard M.I."/>
        </authorList>
    </citation>
    <scope>NUCLEOTIDE SEQUENCE</scope>
    <source>
        <tissue evidence="1">Shoot tissue taken approximately 20 cm above the soil surface</tissue>
    </source>
</reference>
<dbReference type="AlphaFoldDB" id="A0A0A9FQY9"/>
<proteinExistence type="predicted"/>
<organism evidence="1">
    <name type="scientific">Arundo donax</name>
    <name type="common">Giant reed</name>
    <name type="synonym">Donax arundinaceus</name>
    <dbReference type="NCBI Taxonomy" id="35708"/>
    <lineage>
        <taxon>Eukaryota</taxon>
        <taxon>Viridiplantae</taxon>
        <taxon>Streptophyta</taxon>
        <taxon>Embryophyta</taxon>
        <taxon>Tracheophyta</taxon>
        <taxon>Spermatophyta</taxon>
        <taxon>Magnoliopsida</taxon>
        <taxon>Liliopsida</taxon>
        <taxon>Poales</taxon>
        <taxon>Poaceae</taxon>
        <taxon>PACMAD clade</taxon>
        <taxon>Arundinoideae</taxon>
        <taxon>Arundineae</taxon>
        <taxon>Arundo</taxon>
    </lineage>
</organism>